<dbReference type="RefSeq" id="WP_346156755.1">
    <property type="nucleotide sequence ID" value="NZ_BAABBU010000015.1"/>
</dbReference>
<feature type="domain" description="Carrier" evidence="4">
    <location>
        <begin position="18"/>
        <end position="92"/>
    </location>
</feature>
<proteinExistence type="predicted"/>
<dbReference type="InterPro" id="IPR036736">
    <property type="entry name" value="ACP-like_sf"/>
</dbReference>
<dbReference type="PANTHER" id="PTHR43775:SF37">
    <property type="entry name" value="SI:DKEY-61P9.11"/>
    <property type="match status" value="1"/>
</dbReference>
<dbReference type="InterPro" id="IPR020806">
    <property type="entry name" value="PKS_PP-bd"/>
</dbReference>
<keyword evidence="1" id="KW-0596">Phosphopantetheine</keyword>
<dbReference type="SMART" id="SM01294">
    <property type="entry name" value="PKS_PP_betabranch"/>
    <property type="match status" value="2"/>
</dbReference>
<dbReference type="Pfam" id="PF00550">
    <property type="entry name" value="PP-binding"/>
    <property type="match status" value="2"/>
</dbReference>
<feature type="region of interest" description="Disordered" evidence="3">
    <location>
        <begin position="91"/>
        <end position="112"/>
    </location>
</feature>
<evidence type="ECO:0000313" key="5">
    <source>
        <dbReference type="EMBL" id="GAA4137300.1"/>
    </source>
</evidence>
<reference evidence="6" key="1">
    <citation type="journal article" date="2019" name="Int. J. Syst. Evol. Microbiol.">
        <title>The Global Catalogue of Microorganisms (GCM) 10K type strain sequencing project: providing services to taxonomists for standard genome sequencing and annotation.</title>
        <authorList>
            <consortium name="The Broad Institute Genomics Platform"/>
            <consortium name="The Broad Institute Genome Sequencing Center for Infectious Disease"/>
            <person name="Wu L."/>
            <person name="Ma J."/>
        </authorList>
    </citation>
    <scope>NUCLEOTIDE SEQUENCE [LARGE SCALE GENOMIC DNA]</scope>
    <source>
        <strain evidence="6">JCM 17589</strain>
    </source>
</reference>
<dbReference type="Gene3D" id="1.10.1200.10">
    <property type="entry name" value="ACP-like"/>
    <property type="match status" value="2"/>
</dbReference>
<protein>
    <recommendedName>
        <fullName evidence="4">Carrier domain-containing protein</fullName>
    </recommendedName>
</protein>
<dbReference type="PROSITE" id="PS50075">
    <property type="entry name" value="CARRIER"/>
    <property type="match status" value="2"/>
</dbReference>
<evidence type="ECO:0000256" key="1">
    <source>
        <dbReference type="ARBA" id="ARBA00022450"/>
    </source>
</evidence>
<dbReference type="PANTHER" id="PTHR43775">
    <property type="entry name" value="FATTY ACID SYNTHASE"/>
    <property type="match status" value="1"/>
</dbReference>
<comment type="caution">
    <text evidence="5">The sequence shown here is derived from an EMBL/GenBank/DDBJ whole genome shotgun (WGS) entry which is preliminary data.</text>
</comment>
<dbReference type="EMBL" id="BAABBU010000015">
    <property type="protein sequence ID" value="GAA4137300.1"/>
    <property type="molecule type" value="Genomic_DNA"/>
</dbReference>
<dbReference type="SMART" id="SM00823">
    <property type="entry name" value="PKS_PP"/>
    <property type="match status" value="2"/>
</dbReference>
<dbReference type="InterPro" id="IPR050091">
    <property type="entry name" value="PKS_NRPS_Biosynth_Enz"/>
</dbReference>
<accession>A0ABP7YJS7</accession>
<feature type="compositionally biased region" description="Polar residues" evidence="3">
    <location>
        <begin position="100"/>
        <end position="112"/>
    </location>
</feature>
<organism evidence="5 6">
    <name type="scientific">Streptomyces tunisiensis</name>
    <dbReference type="NCBI Taxonomy" id="948699"/>
    <lineage>
        <taxon>Bacteria</taxon>
        <taxon>Bacillati</taxon>
        <taxon>Actinomycetota</taxon>
        <taxon>Actinomycetes</taxon>
        <taxon>Kitasatosporales</taxon>
        <taxon>Streptomycetaceae</taxon>
        <taxon>Streptomyces</taxon>
    </lineage>
</organism>
<evidence type="ECO:0000256" key="2">
    <source>
        <dbReference type="ARBA" id="ARBA00022553"/>
    </source>
</evidence>
<feature type="domain" description="Carrier" evidence="4">
    <location>
        <begin position="115"/>
        <end position="192"/>
    </location>
</feature>
<keyword evidence="6" id="KW-1185">Reference proteome</keyword>
<evidence type="ECO:0000259" key="4">
    <source>
        <dbReference type="PROSITE" id="PS50075"/>
    </source>
</evidence>
<keyword evidence="2" id="KW-0597">Phosphoprotein</keyword>
<name>A0ABP7YJS7_9ACTN</name>
<evidence type="ECO:0000256" key="3">
    <source>
        <dbReference type="SAM" id="MobiDB-lite"/>
    </source>
</evidence>
<dbReference type="InterPro" id="IPR009081">
    <property type="entry name" value="PP-bd_ACP"/>
</dbReference>
<evidence type="ECO:0000313" key="6">
    <source>
        <dbReference type="Proteomes" id="UP001501845"/>
    </source>
</evidence>
<sequence>MSSQPQTVSPPDPDGPAAGILDGLTAVLADTLHVEPGRIDPRQPFQVLGVDSIFAAEFVAALNTRFGTAVTAAALHDHPAPADLARHLASAGVQRPAGQPGTSAVSGTSAGPTVSGADAVLDELRAHLAATVHCDRAALDPQTAFPLLGLDSIMAAEFVAAVNRAYGLTERPVTLHDHPSLAAMAQYIAGAAPGAQGAQGAAGSLARADAAPDPVRSEVRSEVRSDLTKDEVNALLDAVRDDMLTVDEAVTLLTPRPL</sequence>
<gene>
    <name evidence="5" type="ORF">GCM10022285_33320</name>
</gene>
<dbReference type="SUPFAM" id="SSF47336">
    <property type="entry name" value="ACP-like"/>
    <property type="match status" value="2"/>
</dbReference>
<dbReference type="Proteomes" id="UP001501845">
    <property type="component" value="Unassembled WGS sequence"/>
</dbReference>